<dbReference type="Proteomes" id="UP000603141">
    <property type="component" value="Unassembled WGS sequence"/>
</dbReference>
<evidence type="ECO:0000256" key="1">
    <source>
        <dbReference type="SAM" id="Phobius"/>
    </source>
</evidence>
<accession>A0A934VU34</accession>
<sequence>MQTISFSRLCTHTSKQLSMNSMAEYQQFRDQEHLNMLAIFHYVVAGILALASCIPVIHLTFGLFLVFNPPVTKGAEAFPPEFGWFIVIIACFFITIGWAVAIATFLSGRFISKRQNRMFSFVVACMICLFMPLGTILGVFTLIILSRDSVVALYNDRRIV</sequence>
<keyword evidence="1" id="KW-0812">Transmembrane</keyword>
<dbReference type="AlphaFoldDB" id="A0A934VU34"/>
<keyword evidence="1" id="KW-1133">Transmembrane helix</keyword>
<feature type="transmembrane region" description="Helical" evidence="1">
    <location>
        <begin position="118"/>
        <end position="145"/>
    </location>
</feature>
<comment type="caution">
    <text evidence="2">The sequence shown here is derived from an EMBL/GenBank/DDBJ whole genome shotgun (WGS) entry which is preliminary data.</text>
</comment>
<organism evidence="2 3">
    <name type="scientific">Luteolibacter pohnpeiensis</name>
    <dbReference type="NCBI Taxonomy" id="454153"/>
    <lineage>
        <taxon>Bacteria</taxon>
        <taxon>Pseudomonadati</taxon>
        <taxon>Verrucomicrobiota</taxon>
        <taxon>Verrucomicrobiia</taxon>
        <taxon>Verrucomicrobiales</taxon>
        <taxon>Verrucomicrobiaceae</taxon>
        <taxon>Luteolibacter</taxon>
    </lineage>
</organism>
<feature type="transmembrane region" description="Helical" evidence="1">
    <location>
        <begin position="82"/>
        <end position="106"/>
    </location>
</feature>
<keyword evidence="1" id="KW-0472">Membrane</keyword>
<name>A0A934VU34_9BACT</name>
<gene>
    <name evidence="2" type="ORF">JIN85_06790</name>
</gene>
<reference evidence="2" key="1">
    <citation type="submission" date="2021-01" db="EMBL/GenBank/DDBJ databases">
        <title>Modified the classification status of verrucomicrobia.</title>
        <authorList>
            <person name="Feng X."/>
        </authorList>
    </citation>
    <scope>NUCLEOTIDE SEQUENCE</scope>
    <source>
        <strain evidence="2">KCTC 22041</strain>
    </source>
</reference>
<keyword evidence="3" id="KW-1185">Reference proteome</keyword>
<evidence type="ECO:0000313" key="2">
    <source>
        <dbReference type="EMBL" id="MBK1882112.1"/>
    </source>
</evidence>
<proteinExistence type="predicted"/>
<evidence type="ECO:0000313" key="3">
    <source>
        <dbReference type="Proteomes" id="UP000603141"/>
    </source>
</evidence>
<dbReference type="EMBL" id="JAENIJ010000008">
    <property type="protein sequence ID" value="MBK1882112.1"/>
    <property type="molecule type" value="Genomic_DNA"/>
</dbReference>
<feature type="transmembrane region" description="Helical" evidence="1">
    <location>
        <begin position="39"/>
        <end position="67"/>
    </location>
</feature>
<protein>
    <submittedName>
        <fullName evidence="2">Uncharacterized protein</fullName>
    </submittedName>
</protein>